<evidence type="ECO:0000256" key="1">
    <source>
        <dbReference type="ARBA" id="ARBA00002663"/>
    </source>
</evidence>
<comment type="catalytic activity">
    <reaction evidence="7">
        <text>Endonucleolytic cleavage of RNA, removing 5'-extranucleotides from tRNA precursor.</text>
        <dbReference type="EC" id="3.1.26.5"/>
    </reaction>
</comment>
<keyword evidence="11" id="KW-1185">Reference proteome</keyword>
<comment type="subunit">
    <text evidence="7">Consists of a catalytic RNA component (M1 or rnpB) and a protein subunit.</text>
</comment>
<dbReference type="GO" id="GO:0001682">
    <property type="term" value="P:tRNA 5'-leader removal"/>
    <property type="evidence" value="ECO:0007669"/>
    <property type="project" value="UniProtKB-UniRule"/>
</dbReference>
<comment type="function">
    <text evidence="1 7">RNaseP catalyzes the removal of the 5'-leader sequence from pre-tRNA to produce the mature 5'-terminus. It can also cleave other RNA substrates such as 4.5S RNA. The protein component plays an auxiliary but essential role in vivo by binding to the 5'-leader sequence and broadening the substrate specificity of the ribozyme.</text>
</comment>
<dbReference type="InterPro" id="IPR000100">
    <property type="entry name" value="RNase_P"/>
</dbReference>
<dbReference type="GO" id="GO:0000049">
    <property type="term" value="F:tRNA binding"/>
    <property type="evidence" value="ECO:0007669"/>
    <property type="project" value="UniProtKB-UniRule"/>
</dbReference>
<feature type="compositionally biased region" description="Low complexity" evidence="9">
    <location>
        <begin position="113"/>
        <end position="123"/>
    </location>
</feature>
<dbReference type="GO" id="GO:0042781">
    <property type="term" value="F:3'-tRNA processing endoribonuclease activity"/>
    <property type="evidence" value="ECO:0007669"/>
    <property type="project" value="TreeGrafter"/>
</dbReference>
<evidence type="ECO:0000256" key="5">
    <source>
        <dbReference type="ARBA" id="ARBA00022801"/>
    </source>
</evidence>
<keyword evidence="3 7" id="KW-0540">Nuclease</keyword>
<dbReference type="Proteomes" id="UP000253759">
    <property type="component" value="Unassembled WGS sequence"/>
</dbReference>
<dbReference type="NCBIfam" id="TIGR00188">
    <property type="entry name" value="rnpA"/>
    <property type="match status" value="1"/>
</dbReference>
<dbReference type="InterPro" id="IPR014721">
    <property type="entry name" value="Ribsml_uS5_D2-typ_fold_subgr"/>
</dbReference>
<evidence type="ECO:0000313" key="11">
    <source>
        <dbReference type="Proteomes" id="UP000253759"/>
    </source>
</evidence>
<accession>A0A369W2X6</accession>
<dbReference type="SUPFAM" id="SSF54211">
    <property type="entry name" value="Ribosomal protein S5 domain 2-like"/>
    <property type="match status" value="1"/>
</dbReference>
<evidence type="ECO:0000313" key="10">
    <source>
        <dbReference type="EMBL" id="RDE08713.1"/>
    </source>
</evidence>
<comment type="similarity">
    <text evidence="7">Belongs to the RnpA family.</text>
</comment>
<feature type="region of interest" description="Disordered" evidence="9">
    <location>
        <begin position="100"/>
        <end position="129"/>
    </location>
</feature>
<organism evidence="10 11">
    <name type="scientific">Pelagibacterium lacus</name>
    <dbReference type="NCBI Taxonomy" id="2282655"/>
    <lineage>
        <taxon>Bacteria</taxon>
        <taxon>Pseudomonadati</taxon>
        <taxon>Pseudomonadota</taxon>
        <taxon>Alphaproteobacteria</taxon>
        <taxon>Hyphomicrobiales</taxon>
        <taxon>Devosiaceae</taxon>
        <taxon>Pelagibacterium</taxon>
    </lineage>
</organism>
<evidence type="ECO:0000256" key="6">
    <source>
        <dbReference type="ARBA" id="ARBA00022884"/>
    </source>
</evidence>
<evidence type="ECO:0000256" key="9">
    <source>
        <dbReference type="SAM" id="MobiDB-lite"/>
    </source>
</evidence>
<evidence type="ECO:0000256" key="3">
    <source>
        <dbReference type="ARBA" id="ARBA00022722"/>
    </source>
</evidence>
<dbReference type="HAMAP" id="MF_00227">
    <property type="entry name" value="RNase_P"/>
    <property type="match status" value="1"/>
</dbReference>
<protein>
    <recommendedName>
        <fullName evidence="7 8">Ribonuclease P protein component</fullName>
        <shortName evidence="7">RNase P protein</shortName>
        <shortName evidence="7">RNaseP protein</shortName>
        <ecNumber evidence="7 8">3.1.26.5</ecNumber>
    </recommendedName>
    <alternativeName>
        <fullName evidence="7">Protein C5</fullName>
    </alternativeName>
</protein>
<reference evidence="11" key="1">
    <citation type="submission" date="2018-07" db="EMBL/GenBank/DDBJ databases">
        <authorList>
            <person name="Liu B.-T."/>
            <person name="Du Z."/>
        </authorList>
    </citation>
    <scope>NUCLEOTIDE SEQUENCE [LARGE SCALE GENOMIC DNA]</scope>
    <source>
        <strain evidence="11">XYN52</strain>
    </source>
</reference>
<dbReference type="AlphaFoldDB" id="A0A369W2X6"/>
<dbReference type="OrthoDB" id="9810867at2"/>
<dbReference type="GO" id="GO:0030677">
    <property type="term" value="C:ribonuclease P complex"/>
    <property type="evidence" value="ECO:0007669"/>
    <property type="project" value="TreeGrafter"/>
</dbReference>
<name>A0A369W2X6_9HYPH</name>
<sequence>MRRLKKRAQFLRAARGTRVARRGFVLQAVAVADPAPGVGYTVTKKVGNAPQRNRIKRRLREAVRACAGGFSGNHDYVLIGRRESLEQPFEALTGDLAKALGRIHGQPGGQGKQPARQRQAALRRSGDDV</sequence>
<comment type="caution">
    <text evidence="10">The sequence shown here is derived from an EMBL/GenBank/DDBJ whole genome shotgun (WGS) entry which is preliminary data.</text>
</comment>
<keyword evidence="6 7" id="KW-0694">RNA-binding</keyword>
<keyword evidence="2 7" id="KW-0819">tRNA processing</keyword>
<dbReference type="Gene3D" id="3.30.230.10">
    <property type="match status" value="1"/>
</dbReference>
<keyword evidence="5 7" id="KW-0378">Hydrolase</keyword>
<keyword evidence="4 7" id="KW-0255">Endonuclease</keyword>
<dbReference type="EC" id="3.1.26.5" evidence="7 8"/>
<evidence type="ECO:0000256" key="8">
    <source>
        <dbReference type="NCBIfam" id="TIGR00188"/>
    </source>
</evidence>
<proteinExistence type="inferred from homology"/>
<evidence type="ECO:0000256" key="7">
    <source>
        <dbReference type="HAMAP-Rule" id="MF_00227"/>
    </source>
</evidence>
<dbReference type="GO" id="GO:0004526">
    <property type="term" value="F:ribonuclease P activity"/>
    <property type="evidence" value="ECO:0007669"/>
    <property type="project" value="UniProtKB-UniRule"/>
</dbReference>
<dbReference type="InterPro" id="IPR020539">
    <property type="entry name" value="RNase_P_CS"/>
</dbReference>
<gene>
    <name evidence="7 10" type="primary">rnpA</name>
    <name evidence="10" type="ORF">DVH29_10365</name>
</gene>
<dbReference type="Pfam" id="PF00825">
    <property type="entry name" value="Ribonuclease_P"/>
    <property type="match status" value="1"/>
</dbReference>
<dbReference type="EMBL" id="QQNH01000013">
    <property type="protein sequence ID" value="RDE08713.1"/>
    <property type="molecule type" value="Genomic_DNA"/>
</dbReference>
<dbReference type="PANTHER" id="PTHR33992:SF1">
    <property type="entry name" value="RIBONUCLEASE P PROTEIN COMPONENT"/>
    <property type="match status" value="1"/>
</dbReference>
<evidence type="ECO:0000256" key="4">
    <source>
        <dbReference type="ARBA" id="ARBA00022759"/>
    </source>
</evidence>
<evidence type="ECO:0000256" key="2">
    <source>
        <dbReference type="ARBA" id="ARBA00022694"/>
    </source>
</evidence>
<dbReference type="PROSITE" id="PS00648">
    <property type="entry name" value="RIBONUCLEASE_P"/>
    <property type="match status" value="1"/>
</dbReference>
<dbReference type="PANTHER" id="PTHR33992">
    <property type="entry name" value="RIBONUCLEASE P PROTEIN COMPONENT"/>
    <property type="match status" value="1"/>
</dbReference>
<dbReference type="InterPro" id="IPR020568">
    <property type="entry name" value="Ribosomal_Su5_D2-typ_SF"/>
</dbReference>